<accession>A0AAD8Y0L1</accession>
<dbReference type="Proteomes" id="UP001224775">
    <property type="component" value="Unassembled WGS sequence"/>
</dbReference>
<feature type="domain" description="FAD/NAD(P)-binding" evidence="1">
    <location>
        <begin position="185"/>
        <end position="279"/>
    </location>
</feature>
<gene>
    <name evidence="2" type="ORF">QTG54_012267</name>
</gene>
<dbReference type="AlphaFoldDB" id="A0AAD8Y0L1"/>
<dbReference type="PRINTS" id="PR00368">
    <property type="entry name" value="FADPNR"/>
</dbReference>
<dbReference type="Gene3D" id="3.50.50.60">
    <property type="entry name" value="FAD/NAD(P)-binding domain"/>
    <property type="match status" value="1"/>
</dbReference>
<dbReference type="PANTHER" id="PTHR38663:SF1">
    <property type="entry name" value="L-ORNITHINE N(5)-MONOOXYGENASE"/>
    <property type="match status" value="1"/>
</dbReference>
<dbReference type="GO" id="GO:0016491">
    <property type="term" value="F:oxidoreductase activity"/>
    <property type="evidence" value="ECO:0007669"/>
    <property type="project" value="InterPro"/>
</dbReference>
<dbReference type="EMBL" id="JATAAI010000027">
    <property type="protein sequence ID" value="KAK1736822.1"/>
    <property type="molecule type" value="Genomic_DNA"/>
</dbReference>
<organism evidence="2 3">
    <name type="scientific">Skeletonema marinoi</name>
    <dbReference type="NCBI Taxonomy" id="267567"/>
    <lineage>
        <taxon>Eukaryota</taxon>
        <taxon>Sar</taxon>
        <taxon>Stramenopiles</taxon>
        <taxon>Ochrophyta</taxon>
        <taxon>Bacillariophyta</taxon>
        <taxon>Coscinodiscophyceae</taxon>
        <taxon>Thalassiosirophycidae</taxon>
        <taxon>Thalassiosirales</taxon>
        <taxon>Skeletonemataceae</taxon>
        <taxon>Skeletonema</taxon>
        <taxon>Skeletonema marinoi-dohrnii complex</taxon>
    </lineage>
</organism>
<dbReference type="PANTHER" id="PTHR38663">
    <property type="match status" value="1"/>
</dbReference>
<dbReference type="Pfam" id="PF07992">
    <property type="entry name" value="Pyr_redox_2"/>
    <property type="match status" value="1"/>
</dbReference>
<dbReference type="InterPro" id="IPR023753">
    <property type="entry name" value="FAD/NAD-binding_dom"/>
</dbReference>
<name>A0AAD8Y0L1_9STRA</name>
<reference evidence="2" key="1">
    <citation type="submission" date="2023-06" db="EMBL/GenBank/DDBJ databases">
        <title>Survivors Of The Sea: Transcriptome response of Skeletonema marinoi to long-term dormancy.</title>
        <authorList>
            <person name="Pinder M.I.M."/>
            <person name="Kourtchenko O."/>
            <person name="Robertson E.K."/>
            <person name="Larsson T."/>
            <person name="Maumus F."/>
            <person name="Osuna-Cruz C.M."/>
            <person name="Vancaester E."/>
            <person name="Stenow R."/>
            <person name="Vandepoele K."/>
            <person name="Ploug H."/>
            <person name="Bruchert V."/>
            <person name="Godhe A."/>
            <person name="Topel M."/>
        </authorList>
    </citation>
    <scope>NUCLEOTIDE SEQUENCE</scope>
    <source>
        <strain evidence="2">R05AC</strain>
    </source>
</reference>
<evidence type="ECO:0000313" key="3">
    <source>
        <dbReference type="Proteomes" id="UP001224775"/>
    </source>
</evidence>
<evidence type="ECO:0000313" key="2">
    <source>
        <dbReference type="EMBL" id="KAK1736822.1"/>
    </source>
</evidence>
<evidence type="ECO:0000259" key="1">
    <source>
        <dbReference type="Pfam" id="PF07992"/>
    </source>
</evidence>
<comment type="caution">
    <text evidence="2">The sequence shown here is derived from an EMBL/GenBank/DDBJ whole genome shotgun (WGS) entry which is preliminary data.</text>
</comment>
<proteinExistence type="predicted"/>
<dbReference type="InterPro" id="IPR036188">
    <property type="entry name" value="FAD/NAD-bd_sf"/>
</dbReference>
<protein>
    <submittedName>
        <fullName evidence="2">FAD-NAD(P)-binding protein</fullName>
    </submittedName>
</protein>
<keyword evidence="3" id="KW-1185">Reference proteome</keyword>
<sequence length="485" mass="53528">MIKSNKKRCDVCIIGAGPAALATLSAIHEPYTLDSMTPTQVNSASESIRYSRGVGPSTKKVCVVDPSGEWLGRWNDNFDRLGIEYLRSPALAHPDHFDINSLLAYAVANDREDELVESGCAQIRKLFGLGQTQVGLWKLPSTRLFRDFCIHLARQLKHDFVKGMAVDLTRNDNGEEDNDDTTDTSYTVTLADGSEITCKSVVLALGPTGTPVTPTKLCHVPKERLIQWPRMKEHLKSHHKRVLVVGGGLTAVQVAQYCLRSGRKVVLCSRRPLVERHFDIDTCWFDRRSANLQISEFYHQSEAERLTALKEVRGGGSVPPIYMNDVRKWQASGELSVLDGVEPEYMESTADGRVVVAMGKDEMTFDFIILACGIKPDFAANQLVKSYQEKSPLKMVGGFPSVSVDLEWSKNLFVVGALASLNVGPDSGNIMGARRAASLVANALECKAWLRDADSRGALSNRFDQLFWDEEDSSSCSSDSDSDCD</sequence>
<dbReference type="SUPFAM" id="SSF51905">
    <property type="entry name" value="FAD/NAD(P)-binding domain"/>
    <property type="match status" value="2"/>
</dbReference>